<sequence length="145" mass="16222">MKGNTIPSPIFVKKKKRPIILLILLELLFPVLVEDVDMAPLALLLPLKPTLAEDIFLLKILTKEMENTVFIAGVMDTRWMNAMESMDTLRVILVTPNVQNFITHRSSLSTVPTPPPKKSLTKKTEFLGIPPTGQVLLSHQVNINV</sequence>
<dbReference type="Gramene" id="rna-AYBTSS11_LOCUS918">
    <property type="protein sequence ID" value="CAJ1811821.1"/>
    <property type="gene ID" value="gene-AYBTSS11_LOCUS918"/>
</dbReference>
<protein>
    <submittedName>
        <fullName evidence="1">Uncharacterized protein</fullName>
    </submittedName>
</protein>
<dbReference type="EMBL" id="OY731398">
    <property type="protein sequence ID" value="CAJ1811821.1"/>
    <property type="molecule type" value="Genomic_DNA"/>
</dbReference>
<name>A0AA86V1C1_9FABA</name>
<evidence type="ECO:0000313" key="2">
    <source>
        <dbReference type="Proteomes" id="UP001189624"/>
    </source>
</evidence>
<organism evidence="1 2">
    <name type="scientific">Sphenostylis stenocarpa</name>
    <dbReference type="NCBI Taxonomy" id="92480"/>
    <lineage>
        <taxon>Eukaryota</taxon>
        <taxon>Viridiplantae</taxon>
        <taxon>Streptophyta</taxon>
        <taxon>Embryophyta</taxon>
        <taxon>Tracheophyta</taxon>
        <taxon>Spermatophyta</taxon>
        <taxon>Magnoliopsida</taxon>
        <taxon>eudicotyledons</taxon>
        <taxon>Gunneridae</taxon>
        <taxon>Pentapetalae</taxon>
        <taxon>rosids</taxon>
        <taxon>fabids</taxon>
        <taxon>Fabales</taxon>
        <taxon>Fabaceae</taxon>
        <taxon>Papilionoideae</taxon>
        <taxon>50 kb inversion clade</taxon>
        <taxon>NPAAA clade</taxon>
        <taxon>indigoferoid/millettioid clade</taxon>
        <taxon>Phaseoleae</taxon>
        <taxon>Sphenostylis</taxon>
    </lineage>
</organism>
<accession>A0AA86V1C1</accession>
<keyword evidence="2" id="KW-1185">Reference proteome</keyword>
<gene>
    <name evidence="1" type="ORF">AYBTSS11_LOCUS918</name>
</gene>
<dbReference type="Proteomes" id="UP001189624">
    <property type="component" value="Chromosome 1"/>
</dbReference>
<reference evidence="1" key="1">
    <citation type="submission" date="2023-10" db="EMBL/GenBank/DDBJ databases">
        <authorList>
            <person name="Domelevo Entfellner J.-B."/>
        </authorList>
    </citation>
    <scope>NUCLEOTIDE SEQUENCE</scope>
</reference>
<proteinExistence type="predicted"/>
<dbReference type="AlphaFoldDB" id="A0AA86V1C1"/>
<evidence type="ECO:0000313" key="1">
    <source>
        <dbReference type="EMBL" id="CAJ1811821.1"/>
    </source>
</evidence>